<keyword evidence="3" id="KW-0378">Hydrolase</keyword>
<dbReference type="InterPro" id="IPR002933">
    <property type="entry name" value="Peptidase_M20"/>
</dbReference>
<feature type="domain" description="Peptidase M20 dimerisation" evidence="5">
    <location>
        <begin position="182"/>
        <end position="275"/>
    </location>
</feature>
<dbReference type="PANTHER" id="PTHR43808">
    <property type="entry name" value="ACETYLORNITHINE DEACETYLASE"/>
    <property type="match status" value="1"/>
</dbReference>
<dbReference type="Gene3D" id="3.40.630.10">
    <property type="entry name" value="Zn peptidases"/>
    <property type="match status" value="1"/>
</dbReference>
<keyword evidence="2" id="KW-0479">Metal-binding</keyword>
<evidence type="ECO:0000313" key="6">
    <source>
        <dbReference type="EMBL" id="KAB1479414.1"/>
    </source>
</evidence>
<dbReference type="PIRSF" id="PIRSF037238">
    <property type="entry name" value="Carboxypeptidase_G2"/>
    <property type="match status" value="1"/>
</dbReference>
<dbReference type="SUPFAM" id="SSF55031">
    <property type="entry name" value="Bacterial exopeptidase dimerisation domain"/>
    <property type="match status" value="1"/>
</dbReference>
<dbReference type="SUPFAM" id="SSF53187">
    <property type="entry name" value="Zn-dependent exopeptidases"/>
    <property type="match status" value="1"/>
</dbReference>
<dbReference type="GO" id="GO:0016787">
    <property type="term" value="F:hydrolase activity"/>
    <property type="evidence" value="ECO:0007669"/>
    <property type="project" value="UniProtKB-KW"/>
</dbReference>
<dbReference type="GO" id="GO:0046872">
    <property type="term" value="F:metal ion binding"/>
    <property type="evidence" value="ECO:0007669"/>
    <property type="project" value="UniProtKB-KW"/>
</dbReference>
<comment type="cofactor">
    <cofactor evidence="1">
        <name>Zn(2+)</name>
        <dbReference type="ChEBI" id="CHEBI:29105"/>
    </cofactor>
</comment>
<dbReference type="Pfam" id="PF07687">
    <property type="entry name" value="M20_dimer"/>
    <property type="match status" value="1"/>
</dbReference>
<dbReference type="InterPro" id="IPR011650">
    <property type="entry name" value="Peptidase_M20_dimer"/>
</dbReference>
<dbReference type="RefSeq" id="WP_127008716.1">
    <property type="nucleotide sequence ID" value="NZ_CALMIE010000082.1"/>
</dbReference>
<dbReference type="PANTHER" id="PTHR43808:SF9">
    <property type="entry name" value="BLL0789 PROTEIN"/>
    <property type="match status" value="1"/>
</dbReference>
<evidence type="ECO:0000259" key="5">
    <source>
        <dbReference type="Pfam" id="PF07687"/>
    </source>
</evidence>
<keyword evidence="4" id="KW-0862">Zinc</keyword>
<organism evidence="6 7">
    <name type="scientific">Veillonella seminalis</name>
    <dbReference type="NCBI Taxonomy" id="1502943"/>
    <lineage>
        <taxon>Bacteria</taxon>
        <taxon>Bacillati</taxon>
        <taxon>Bacillota</taxon>
        <taxon>Negativicutes</taxon>
        <taxon>Veillonellales</taxon>
        <taxon>Veillonellaceae</taxon>
        <taxon>Veillonella</taxon>
    </lineage>
</organism>
<dbReference type="PROSITE" id="PS00758">
    <property type="entry name" value="ARGE_DAPE_CPG2_1"/>
    <property type="match status" value="1"/>
</dbReference>
<dbReference type="EMBL" id="WBKH01000002">
    <property type="protein sequence ID" value="KAB1479414.1"/>
    <property type="molecule type" value="Genomic_DNA"/>
</dbReference>
<dbReference type="InterPro" id="IPR036264">
    <property type="entry name" value="Bact_exopeptidase_dim_dom"/>
</dbReference>
<name>A0A833CBX3_9FIRM</name>
<dbReference type="AlphaFoldDB" id="A0A833CBX3"/>
<dbReference type="GeneID" id="83056012"/>
<dbReference type="InterPro" id="IPR017150">
    <property type="entry name" value="Pept_M20_glutamate_carboxypep"/>
</dbReference>
<evidence type="ECO:0000256" key="1">
    <source>
        <dbReference type="ARBA" id="ARBA00001947"/>
    </source>
</evidence>
<reference evidence="6 7" key="1">
    <citation type="submission" date="2019-09" db="EMBL/GenBank/DDBJ databases">
        <title>Draft genome sequence of 3 type strains from the CCUG.</title>
        <authorList>
            <person name="Pineiro-Iglesias B."/>
            <person name="Tunovic T."/>
            <person name="Unosson C."/>
            <person name="Inganas E."/>
            <person name="Ohlen M."/>
            <person name="Cardew S."/>
            <person name="Jensie-Markopoulos S."/>
            <person name="Salva-Serra F."/>
            <person name="Jaen-Luchoro D."/>
            <person name="Karlsson R."/>
            <person name="Svensson-Stadler L."/>
            <person name="Chun J."/>
            <person name="Moore E."/>
        </authorList>
    </citation>
    <scope>NUCLEOTIDE SEQUENCE [LARGE SCALE GENOMIC DNA]</scope>
    <source>
        <strain evidence="6 7">CCUG 65427</strain>
    </source>
</reference>
<dbReference type="Pfam" id="PF01546">
    <property type="entry name" value="Peptidase_M20"/>
    <property type="match status" value="1"/>
</dbReference>
<accession>A0A833CBX3</accession>
<evidence type="ECO:0000313" key="7">
    <source>
        <dbReference type="Proteomes" id="UP000434554"/>
    </source>
</evidence>
<gene>
    <name evidence="6" type="ORF">F8R14_01725</name>
</gene>
<comment type="caution">
    <text evidence="6">The sequence shown here is derived from an EMBL/GenBank/DDBJ whole genome shotgun (WGS) entry which is preliminary data.</text>
</comment>
<proteinExistence type="predicted"/>
<protein>
    <submittedName>
        <fullName evidence="6">M20 family metallopeptidase</fullName>
    </submittedName>
</protein>
<dbReference type="Gene3D" id="3.30.70.360">
    <property type="match status" value="1"/>
</dbReference>
<evidence type="ECO:0000256" key="3">
    <source>
        <dbReference type="ARBA" id="ARBA00022801"/>
    </source>
</evidence>
<evidence type="ECO:0000256" key="2">
    <source>
        <dbReference type="ARBA" id="ARBA00022723"/>
    </source>
</evidence>
<dbReference type="CDD" id="cd03885">
    <property type="entry name" value="M20_CPDG2"/>
    <property type="match status" value="1"/>
</dbReference>
<evidence type="ECO:0000256" key="4">
    <source>
        <dbReference type="ARBA" id="ARBA00022833"/>
    </source>
</evidence>
<dbReference type="InterPro" id="IPR050072">
    <property type="entry name" value="Peptidase_M20A"/>
</dbReference>
<dbReference type="Proteomes" id="UP000434554">
    <property type="component" value="Unassembled WGS sequence"/>
</dbReference>
<sequence>MSSSSKLKFDIDLYQQELAYLVNIDSSSSEPVGSDKVADFFKKQYEQLGWQVESLNLAPSIGHCLKITNGPASHYDVLLLAHLDTVFPLGTAAKRPFSLEGNRAMGPGVIDCKGGALSALHVLRAMHKQGQLKDKHICVFLNTDHEGIGSCYSKTVNQELSKVSDCVLVLECARANGNLVYQRKGIARYHLTVKGRSAHAGVDYENGRNAIEELAHWIIALQGATDLSKETTVNVGLVEGGTVINAVPGLAKAAVDVRYYDKTEITRIEELMEELKAHPHVPDTQVKIEGGITRPPMLPSEKTGQLMKLIETQGKRVGVTFGWTASGGGSDGSFSADAGAPTIDGMGPIGGGAHTDGEYMEWDSVIPRAKLLNAVLEEILHGK</sequence>
<dbReference type="InterPro" id="IPR001261">
    <property type="entry name" value="ArgE/DapE_CS"/>
</dbReference>